<dbReference type="PANTHER" id="PTHR47338:SF29">
    <property type="entry name" value="ZN(2)-C6 FUNGAL-TYPE DOMAIN-CONTAINING PROTEIN"/>
    <property type="match status" value="1"/>
</dbReference>
<protein>
    <recommendedName>
        <fullName evidence="9">Transcription factor domain-containing protein</fullName>
    </recommendedName>
</protein>
<organism evidence="7 8">
    <name type="scientific">Mycena pura</name>
    <dbReference type="NCBI Taxonomy" id="153505"/>
    <lineage>
        <taxon>Eukaryota</taxon>
        <taxon>Fungi</taxon>
        <taxon>Dikarya</taxon>
        <taxon>Basidiomycota</taxon>
        <taxon>Agaricomycotina</taxon>
        <taxon>Agaricomycetes</taxon>
        <taxon>Agaricomycetidae</taxon>
        <taxon>Agaricales</taxon>
        <taxon>Marasmiineae</taxon>
        <taxon>Mycenaceae</taxon>
        <taxon>Mycena</taxon>
    </lineage>
</organism>
<name>A0AAD6UZ68_9AGAR</name>
<dbReference type="CDD" id="cd12148">
    <property type="entry name" value="fungal_TF_MHR"/>
    <property type="match status" value="1"/>
</dbReference>
<evidence type="ECO:0000313" key="8">
    <source>
        <dbReference type="Proteomes" id="UP001219525"/>
    </source>
</evidence>
<evidence type="ECO:0008006" key="9">
    <source>
        <dbReference type="Google" id="ProtNLM"/>
    </source>
</evidence>
<dbReference type="GO" id="GO:0000981">
    <property type="term" value="F:DNA-binding transcription factor activity, RNA polymerase II-specific"/>
    <property type="evidence" value="ECO:0007669"/>
    <property type="project" value="InterPro"/>
</dbReference>
<evidence type="ECO:0000256" key="5">
    <source>
        <dbReference type="ARBA" id="ARBA00023242"/>
    </source>
</evidence>
<dbReference type="Proteomes" id="UP001219525">
    <property type="component" value="Unassembled WGS sequence"/>
</dbReference>
<comment type="subcellular location">
    <subcellularLocation>
        <location evidence="1">Nucleus</location>
    </subcellularLocation>
</comment>
<dbReference type="GO" id="GO:0008270">
    <property type="term" value="F:zinc ion binding"/>
    <property type="evidence" value="ECO:0007669"/>
    <property type="project" value="InterPro"/>
</dbReference>
<dbReference type="EMBL" id="JARJCW010000075">
    <property type="protein sequence ID" value="KAJ7197918.1"/>
    <property type="molecule type" value="Genomic_DNA"/>
</dbReference>
<evidence type="ECO:0000256" key="4">
    <source>
        <dbReference type="ARBA" id="ARBA00023163"/>
    </source>
</evidence>
<evidence type="ECO:0000256" key="1">
    <source>
        <dbReference type="ARBA" id="ARBA00004123"/>
    </source>
</evidence>
<keyword evidence="4" id="KW-0804">Transcription</keyword>
<sequence>MSTNPMANKNTPGRSLERLRRGKACLNCRHLKIRPMCGPCNRLPKDDPCEYPDSMSRTQELQETIVRLQSRVDDLQGTAGPSDFAGPSAYQSARISPGLSSRSSESSMLEFQEPPLAMIQMLHTLTGSIGSLHAFLPHATQFGFFLHPQRFRDSALLPLPSGDVRRPSAALLCVVYLWGVRLAQAQPLLASEPIFLRRAQHQIATDISGPPHAHVLHTIQAQVLLATYLFRDQRLLEAEVHANGAATFALRHGLHRVRSSRPSAPALQLPPPADAVEEGERIRSFWAVATLQSHLCTALNGTTAAFCVLEGPAAEIDTPWPLEVEDYAAGMMAPGYRGQESIRFFMTDDPLPLSPVYMLHAKAAVLLYRAARLTAGWSPQLSPQQTAAYIVAHTHLEQRVTKLWQSLPPVHAAHGDGDGDGAAARARVLVHAVTASAAIRLNCASTSAGNDRTARAKRIAAARAVVAALGDARVPHRATAHPVLGSLGAAACTTLMDDLVRARAARASWTAGMGLGASLPPPGLEETAMLADLRTGMAAMQVYAAESTLIGYQLQKIRQQYEAISGSNTLTPSETPEMFMWTVLAVIGIQTGNLDTACFLTNKYLVEIVHLNHVWAECIAACMREPVREVTLSPQPDEIDEEGACIAAVD</sequence>
<proteinExistence type="predicted"/>
<dbReference type="InterPro" id="IPR050815">
    <property type="entry name" value="TF_fung"/>
</dbReference>
<dbReference type="InterPro" id="IPR036864">
    <property type="entry name" value="Zn2-C6_fun-type_DNA-bd_sf"/>
</dbReference>
<evidence type="ECO:0000256" key="6">
    <source>
        <dbReference type="SAM" id="MobiDB-lite"/>
    </source>
</evidence>
<dbReference type="CDD" id="cd00067">
    <property type="entry name" value="GAL4"/>
    <property type="match status" value="1"/>
</dbReference>
<dbReference type="GO" id="GO:0005634">
    <property type="term" value="C:nucleus"/>
    <property type="evidence" value="ECO:0007669"/>
    <property type="project" value="UniProtKB-SubCell"/>
</dbReference>
<dbReference type="PANTHER" id="PTHR47338">
    <property type="entry name" value="ZN(II)2CYS6 TRANSCRIPTION FACTOR (EUROFUNG)-RELATED"/>
    <property type="match status" value="1"/>
</dbReference>
<comment type="caution">
    <text evidence="7">The sequence shown here is derived from an EMBL/GenBank/DDBJ whole genome shotgun (WGS) entry which is preliminary data.</text>
</comment>
<keyword evidence="3" id="KW-0805">Transcription regulation</keyword>
<evidence type="ECO:0000256" key="3">
    <source>
        <dbReference type="ARBA" id="ARBA00023015"/>
    </source>
</evidence>
<keyword evidence="2" id="KW-0479">Metal-binding</keyword>
<feature type="region of interest" description="Disordered" evidence="6">
    <location>
        <begin position="76"/>
        <end position="107"/>
    </location>
</feature>
<reference evidence="7" key="1">
    <citation type="submission" date="2023-03" db="EMBL/GenBank/DDBJ databases">
        <title>Massive genome expansion in bonnet fungi (Mycena s.s.) driven by repeated elements and novel gene families across ecological guilds.</title>
        <authorList>
            <consortium name="Lawrence Berkeley National Laboratory"/>
            <person name="Harder C.B."/>
            <person name="Miyauchi S."/>
            <person name="Viragh M."/>
            <person name="Kuo A."/>
            <person name="Thoen E."/>
            <person name="Andreopoulos B."/>
            <person name="Lu D."/>
            <person name="Skrede I."/>
            <person name="Drula E."/>
            <person name="Henrissat B."/>
            <person name="Morin E."/>
            <person name="Kohler A."/>
            <person name="Barry K."/>
            <person name="LaButti K."/>
            <person name="Morin E."/>
            <person name="Salamov A."/>
            <person name="Lipzen A."/>
            <person name="Mereny Z."/>
            <person name="Hegedus B."/>
            <person name="Baldrian P."/>
            <person name="Stursova M."/>
            <person name="Weitz H."/>
            <person name="Taylor A."/>
            <person name="Grigoriev I.V."/>
            <person name="Nagy L.G."/>
            <person name="Martin F."/>
            <person name="Kauserud H."/>
        </authorList>
    </citation>
    <scope>NUCLEOTIDE SEQUENCE</scope>
    <source>
        <strain evidence="7">9144</strain>
    </source>
</reference>
<accession>A0AAD6UZ68</accession>
<dbReference type="Gene3D" id="4.10.240.10">
    <property type="entry name" value="Zn(2)-C6 fungal-type DNA-binding domain"/>
    <property type="match status" value="1"/>
</dbReference>
<feature type="compositionally biased region" description="Low complexity" evidence="6">
    <location>
        <begin position="92"/>
        <end position="107"/>
    </location>
</feature>
<dbReference type="AlphaFoldDB" id="A0AAD6UZ68"/>
<gene>
    <name evidence="7" type="ORF">GGX14DRAFT_402235</name>
</gene>
<evidence type="ECO:0000256" key="2">
    <source>
        <dbReference type="ARBA" id="ARBA00022723"/>
    </source>
</evidence>
<evidence type="ECO:0000313" key="7">
    <source>
        <dbReference type="EMBL" id="KAJ7197918.1"/>
    </source>
</evidence>
<keyword evidence="5" id="KW-0539">Nucleus</keyword>
<keyword evidence="8" id="KW-1185">Reference proteome</keyword>
<dbReference type="InterPro" id="IPR001138">
    <property type="entry name" value="Zn2Cys6_DnaBD"/>
</dbReference>